<dbReference type="Pfam" id="PF22513">
    <property type="entry name" value="FitA-like_RHH"/>
    <property type="match status" value="1"/>
</dbReference>
<reference evidence="4" key="1">
    <citation type="journal article" date="2019" name="Int. J. Syst. Evol. Microbiol.">
        <title>The Global Catalogue of Microorganisms (GCM) 10K type strain sequencing project: providing services to taxonomists for standard genome sequencing and annotation.</title>
        <authorList>
            <consortium name="The Broad Institute Genomics Platform"/>
            <consortium name="The Broad Institute Genome Sequencing Center for Infectious Disease"/>
            <person name="Wu L."/>
            <person name="Ma J."/>
        </authorList>
    </citation>
    <scope>NUCLEOTIDE SEQUENCE [LARGE SCALE GENOMIC DNA]</scope>
    <source>
        <strain evidence="4">JCM 18958</strain>
    </source>
</reference>
<organism evidence="3 4">
    <name type="scientific">Kocuria gwangalliensis</name>
    <dbReference type="NCBI Taxonomy" id="501592"/>
    <lineage>
        <taxon>Bacteria</taxon>
        <taxon>Bacillati</taxon>
        <taxon>Actinomycetota</taxon>
        <taxon>Actinomycetes</taxon>
        <taxon>Micrococcales</taxon>
        <taxon>Micrococcaceae</taxon>
        <taxon>Kocuria</taxon>
    </lineage>
</organism>
<dbReference type="Proteomes" id="UP001501446">
    <property type="component" value="Unassembled WGS sequence"/>
</dbReference>
<evidence type="ECO:0000256" key="1">
    <source>
        <dbReference type="SAM" id="MobiDB-lite"/>
    </source>
</evidence>
<gene>
    <name evidence="3" type="ORF">GCM10025781_09530</name>
</gene>
<keyword evidence="4" id="KW-1185">Reference proteome</keyword>
<proteinExistence type="predicted"/>
<dbReference type="InterPro" id="IPR010985">
    <property type="entry name" value="Ribbon_hlx_hlx"/>
</dbReference>
<dbReference type="InterPro" id="IPR013321">
    <property type="entry name" value="Arc_rbn_hlx_hlx"/>
</dbReference>
<dbReference type="EMBL" id="BAABLN010000009">
    <property type="protein sequence ID" value="GAA4694114.1"/>
    <property type="molecule type" value="Genomic_DNA"/>
</dbReference>
<feature type="region of interest" description="Disordered" evidence="1">
    <location>
        <begin position="46"/>
        <end position="65"/>
    </location>
</feature>
<comment type="caution">
    <text evidence="3">The sequence shown here is derived from an EMBL/GenBank/DDBJ whole genome shotgun (WGS) entry which is preliminary data.</text>
</comment>
<dbReference type="InterPro" id="IPR053853">
    <property type="entry name" value="FitA-like_RHH"/>
</dbReference>
<feature type="compositionally biased region" description="Polar residues" evidence="1">
    <location>
        <begin position="46"/>
        <end position="59"/>
    </location>
</feature>
<dbReference type="RefSeq" id="WP_345310746.1">
    <property type="nucleotide sequence ID" value="NZ_BAABLN010000009.1"/>
</dbReference>
<dbReference type="Gene3D" id="1.10.1220.10">
    <property type="entry name" value="Met repressor-like"/>
    <property type="match status" value="1"/>
</dbReference>
<accession>A0ABP8WT73</accession>
<dbReference type="SUPFAM" id="SSF47598">
    <property type="entry name" value="Ribbon-helix-helix"/>
    <property type="match status" value="1"/>
</dbReference>
<sequence length="65" mass="7161">MATVIIRNLEAQVIAALQRRATFHGRSLEAEIQSILSESVAESLGRQTQGLGTPIQESLRFSHQD</sequence>
<feature type="domain" description="Antitoxin FitA-like ribbon-helix-helix" evidence="2">
    <location>
        <begin position="2"/>
        <end position="40"/>
    </location>
</feature>
<protein>
    <recommendedName>
        <fullName evidence="2">Antitoxin FitA-like ribbon-helix-helix domain-containing protein</fullName>
    </recommendedName>
</protein>
<evidence type="ECO:0000259" key="2">
    <source>
        <dbReference type="Pfam" id="PF22513"/>
    </source>
</evidence>
<name>A0ABP8WT73_9MICC</name>
<evidence type="ECO:0000313" key="4">
    <source>
        <dbReference type="Proteomes" id="UP001501446"/>
    </source>
</evidence>
<evidence type="ECO:0000313" key="3">
    <source>
        <dbReference type="EMBL" id="GAA4694114.1"/>
    </source>
</evidence>